<sequence length="3928" mass="364121">MAAHHVTNSAGPISDAGNAKARSGSFLARRVQELLLTTALACVPLLSSAAATMAANIGDVIVSPDGTRLTVTEKIPYGVVAQRADGQEYRILDVPAVGSKMEFPTEQGSVEETVAGYWAGNNLVTSFSLDSNGRPVAPNGAPITGIAFGTPAGENTEPVITSSMDVGTPLDDPGTDVANTDLPGDAGIINIRRAANGKNGRHGALFVPARSGGDGKTGAAIEIDREVNGAVTGSNAPGIIIASIGGNGGKGGNSYVGTGGQAGGDAGSGGDVTVTLTGSGKVTTNGDDAHGIVVQSRAGVGGSGGSGYATGGGGSGGSAANGGRVVLRNSLDVTTAGEGAHGIFGQSLGGGAGNGGASYGLFGDGGNSRAGGHGGTVDLANSGTILTTGAGSHGIFAQSIGGQGGDGGSAGGLVSLGGEGARGGNGGTVIVANTGKITTQGTGSDGIFAQSVGGGGGSGGRSNGFVSLGGDGEAGGDGSSVTVTNSGTIITSGAMARGIFAQSVGGGGGSGGRGGGAFSGGGSGGSGGDASIGGSSETRSSGGAVRVENTGAVITGGDLSSAIQAQSIGGGGGDGGNAGGAFLTIGGRGGGGGDAGRVEVVHSGSAATRGADSHGIFAQSVGGGGGNGGWTVGAGLIASVSLGGDGGDGGKGGRVDLTFAGADEEPAYISTEGERSRGVFAQSIGGGGGNGGWSVASSVGFTGSAAVALGGSGGDGGAASDVNASGFTEIWTGGDFSEGMLLQSIGGGGGAGGFSIAGTIGVGIGASASVGIGGSGGGGGAAGNVILRNGGGLINTAGDFSTGLLAQSIGGGGGSGGFAVGATAYGGAGLAVTATIGGSGGGGGAGGKVDIDFDGTIVTTGANAAGALLQSIGGGGGAGGFSVAASASGGGGAGAISAGIGGSGGDGGDGGSVSGTIGGGVHTTGDRSGGVVVQSVGGGGGSGGYALAGTISGGLGAGSVSVGIGGAGGKGGDGGTATGRVKGPVITEGEQSSAFLVQSVGGGGGNGGFSVSGSISGGVGAAALSVGIGGSGGEGGAGGNASGYAEDTIHTTGNQSSGMIVQSIGGGGGAGGFNVSGSIGGGVGAGVVSVGLGGKGDSGGDAGNVVAHAASIFTGGDDATGFLAQSVGGGGGSGGFNVSGSIMGAATGGGAVSVGLGGSGGGGGDGGTVNALVDGDVTTLGDRSNAIVAQSLGGGGGSGGFNVSGGIAAAGNGAGTVNVGLGGSGAGGGDGKRVTLGVTGRTATAGAGSTAILAQSVGGGGGAGGFNVSGGIAVSGAGAGTIGVSLGGQGGAGGDGGTVSLRVEGATGADDDLKIAAITEGDGSVAIIAQSLGGGGGVGGFSVVGGISGAGQGAGNVGIGLGGGGGGGGNAASVTANVDGAVITRGDNAGAILAQSAGGGGGSGGFSVAGGISAAAQGAGNLMVGIGGFGGDGGDGAAVSGIVKGDIFTEGDNSYGLTYQSLGGGGGSGGFNVTGGIAISKMAGTAGLGIGGFGGDGGDAGSVALIHAGNIFTGGEQAHAALIQSVGGGGGSGGLNVTGGITGSQNGSGNIGIGIGGFGGGGGNAGIVVASLAGNVETRGTGSFGALMQSVGGAGGAGGLNVTGGASLTTGDGLSAAATIGLGLGGFGGGGGHAGGVTGTVVGDYLTRGADAFGVSAQSIGGGGGSGGINISGAVTVAGGEAVAVAAGVGGFGGDGGDGGDVVLTRSGDTQTEGRNADGVLAQSVGGGGGAGGLNVAGSLSATNELSATSVSLGLGGFGGGGGAAGSVTATVTGNVWAKGADEDLIVYDMDDDGGILATRTRSGGSNGVVAQSVGGGGGTGGLNVSGSLALGLPVNTQTRAATLGVGGFGGAGGNASTVDLMVAAPGADRIQIQANGDNRSAVIAQSVGGGGGAGGINVSGGLTLDGAVTVGVGGFGGDGGRGDDVQVAVDADLYAAGSFSRGLLAQSVGGGGGAGAINIAGGIQADRYTNKPSVVFGVGGFGGAGNISGDVNVSHNGQIYVEGTDSIGALVQSVAGGGGSGGLNVSGNLSAGQKKSIALAGGVGGTGGTGADAGDVSFTSTGDVIVNGRIVADAGADEDNLEATDYTGGGAGVLVQSIGGGGGVGGMNVTGVVSLQGSPVSLGVGGSGGSGGHAGSVTVTRGYGQEGGVETAAPGLIRTFGDGTSGLVAQSVGGGGGQAGANFVAGVKPLGSGAQGQEFAALIAVGGSGAGAGAGDTVDVRHNGTIVTDGAVSHGLVAQSIGGGGGNANYNIGAGVMREAHLAMNVAVGGAAGAAGAGGKVTVDHVGDILTQGENSYGLVAQSIGGGGGNTATSMATGILANSSVSIGIGREGGIGGEGDAVSVSANGRIQTLGDGSTAILAQSIGGGGGTSSTTSVGVSSKNAAGESTSASVAVGIDGGEGAISGAVEVDFEGVIATTGGEARGIVAQSIGGGGGIAGTAGSTIVMAANSANIAIGGKGGKGARSDTVRVGNAGTILTGGEASDGILAQSIGGGGGLGGSARTIGVQVYTKGSTMNTATLSVGGNGGEGAVADSVTVANSGIISTQGDGAFGVRAQSIGGGGGIGGSVISATVQGPYQSQAVELNLGGSGGDGAASGEVVVDNTGLIYTKGINAVGIGASSIGGGGGDAGVMINLVLDLASGDQSQRYAVNLGGDGGAGGTGGDVRVTNKPADADETGWIVTEGAGSHGIMAQSIGGGGGNGSSIVSVQGLVADTGSTVAGLNVGGAGGTGESGGDVTVENEGIIQTSGDGAHGIIAQSVGGGGGNGGLVLVMNSLIATEGSAQLISVGGLGADGGDGGKVVVSNSGSILTQGANAHGVVAQSIGGGGGNANMVLTALDDVSGPGLSGVINSLLGAVGGGTGGAGGEVVVTHSGDITVLGDGSVAIKAESINGGGGTLALDLDGVKSLPGAPVIGASGNPEIPDTMVVARAGAQGATGMNAGKVTVNSTGTFGAAGNLSFGDLAQAIGGGGGTVDVRARLGADNGDPDAVPLHFELALGGQDGTGNRGGDIVASQTGEVVTTGLLSAAVLSQSIGGGGGVAVGNFLNDTDAAFGDIRLELGALGSQGEQAGDVVREQIGRIATTGDRATAALLQSIGAGGGAAVASVSGAAGNLGASLGAKDAAGGHGGAVEGIFSGAVTTGDGSVGLMLQSIGAGGGDVRVAGAGIASVSLGGSNNAVGDGGMVSLVNDGAIVTAGAGAHGVVLQSIGGGGGSVFGADSQTTVALNSENRGNGGAVSFTQSDEIVVFGDDAYGVIAQSLGGGGGWVDGIFAGSAGGEGAGGAIGLDISDLIFAAGANSIGVFAQSKGQDGAGDIAMTLGGMVRGGSGRGAAVVVDGGADNHLLASGSLSAVSGWAVRGGDGNDTVENTGLTIGNVDLGSGENRFLNRADAVFMAFDTIGLRDGADGALPAAVADGVATFTNDGTFLMGLSAPRWAEDLASGYVFPHYDGEEDPATNMLFGSRVVSEVALDGNFVQTDTGHMEFDVAFGPYASDRVNVTGDALVAGTGRINLMWLENARPVTLFATEGQGVDNGLSVPGTLALDYGIVGDEDGIHLTVQSDFGREFLRPNERRLGAHMDSALQVGDASGIGRLMAALGNMEEGQEELYKTVFGELNPEGHVAPLQTQYRTAAGFRDRMLECRWSGSDAENCLWADAGVAKLDQKATQDYWGASSRTLSLRTGFEHRLEGGWSVSSALGYNRMDRLFVDDERFNGQGHGFDVGFGARRAFGNGFDLAFTATGGWQWYDTTRSVNVFEPGLGTASGNSGYGQLSAEIGYTAEAESLTLRPALAFTGTALHTGSYAEHGLGGIGVRMSSHTQYIGEVEPKLSLGYRFDAGDGVEGLLSLSGGWAYRSADMIETPISFIGASTAAAPAMIVTPLDRSNWKIGASAELQSLKGWSVEAGYQGQFGSYTDVHSGSVSLRWKF</sequence>
<organism evidence="3 4">
    <name type="scientific">Aquamicrobium defluvii</name>
    <dbReference type="NCBI Taxonomy" id="69279"/>
    <lineage>
        <taxon>Bacteria</taxon>
        <taxon>Pseudomonadati</taxon>
        <taxon>Pseudomonadota</taxon>
        <taxon>Alphaproteobacteria</taxon>
        <taxon>Hyphomicrobiales</taxon>
        <taxon>Phyllobacteriaceae</taxon>
        <taxon>Aquamicrobium</taxon>
    </lineage>
</organism>
<dbReference type="Proteomes" id="UP000294958">
    <property type="component" value="Unassembled WGS sequence"/>
</dbReference>
<comment type="caution">
    <text evidence="3">The sequence shown here is derived from an EMBL/GenBank/DDBJ whole genome shotgun (WGS) entry which is preliminary data.</text>
</comment>
<dbReference type="InterPro" id="IPR036709">
    <property type="entry name" value="Autotransporte_beta_dom_sf"/>
</dbReference>
<evidence type="ECO:0000259" key="2">
    <source>
        <dbReference type="PROSITE" id="PS51208"/>
    </source>
</evidence>
<evidence type="ECO:0000256" key="1">
    <source>
        <dbReference type="SAM" id="MobiDB-lite"/>
    </source>
</evidence>
<dbReference type="OrthoDB" id="7195851at2"/>
<dbReference type="SMART" id="SM00869">
    <property type="entry name" value="Autotransporter"/>
    <property type="match status" value="1"/>
</dbReference>
<evidence type="ECO:0000313" key="4">
    <source>
        <dbReference type="Proteomes" id="UP000294958"/>
    </source>
</evidence>
<accession>A0A4R6YI06</accession>
<dbReference type="PROSITE" id="PS51208">
    <property type="entry name" value="AUTOTRANSPORTER"/>
    <property type="match status" value="1"/>
</dbReference>
<keyword evidence="4" id="KW-1185">Reference proteome</keyword>
<feature type="region of interest" description="Disordered" evidence="1">
    <location>
        <begin position="506"/>
        <end position="545"/>
    </location>
</feature>
<dbReference type="InterPro" id="IPR005546">
    <property type="entry name" value="Autotransporte_beta"/>
</dbReference>
<evidence type="ECO:0000313" key="3">
    <source>
        <dbReference type="EMBL" id="TDR36254.1"/>
    </source>
</evidence>
<feature type="compositionally biased region" description="Gly residues" evidence="1">
    <location>
        <begin position="506"/>
        <end position="531"/>
    </location>
</feature>
<dbReference type="RefSeq" id="WP_133674868.1">
    <property type="nucleotide sequence ID" value="NZ_KK073881.1"/>
</dbReference>
<gene>
    <name evidence="3" type="ORF">DES43_106153</name>
</gene>
<name>A0A4R6YI06_9HYPH</name>
<proteinExistence type="predicted"/>
<feature type="domain" description="Autotransporter" evidence="2">
    <location>
        <begin position="3647"/>
        <end position="3928"/>
    </location>
</feature>
<dbReference type="SUPFAM" id="SSF103515">
    <property type="entry name" value="Autotransporter"/>
    <property type="match status" value="1"/>
</dbReference>
<dbReference type="EMBL" id="SNZF01000006">
    <property type="protein sequence ID" value="TDR36254.1"/>
    <property type="molecule type" value="Genomic_DNA"/>
</dbReference>
<protein>
    <recommendedName>
        <fullName evidence="2">Autotransporter domain-containing protein</fullName>
    </recommendedName>
</protein>
<feature type="region of interest" description="Disordered" evidence="1">
    <location>
        <begin position="460"/>
        <end position="480"/>
    </location>
</feature>
<reference evidence="3 4" key="1">
    <citation type="submission" date="2019-03" db="EMBL/GenBank/DDBJ databases">
        <title>Genomic Encyclopedia of Type Strains, Phase IV (KMG-IV): sequencing the most valuable type-strain genomes for metagenomic binning, comparative biology and taxonomic classification.</title>
        <authorList>
            <person name="Goeker M."/>
        </authorList>
    </citation>
    <scope>NUCLEOTIDE SEQUENCE [LARGE SCALE GENOMIC DNA]</scope>
    <source>
        <strain evidence="3 4">DSM 11603</strain>
    </source>
</reference>
<feature type="compositionally biased region" description="Gly residues" evidence="1">
    <location>
        <begin position="460"/>
        <end position="478"/>
    </location>
</feature>